<evidence type="ECO:0000313" key="1">
    <source>
        <dbReference type="EMBL" id="MPC94204.1"/>
    </source>
</evidence>
<name>A0A5B7JPD4_PORTR</name>
<gene>
    <name evidence="1" type="ORF">E2C01_089360</name>
</gene>
<evidence type="ECO:0000313" key="2">
    <source>
        <dbReference type="Proteomes" id="UP000324222"/>
    </source>
</evidence>
<accession>A0A5B7JPD4</accession>
<protein>
    <submittedName>
        <fullName evidence="1">Uncharacterized protein</fullName>
    </submittedName>
</protein>
<sequence>MATSQPSNFLEKQPLGEEIPCIRIFCISARALAAII</sequence>
<dbReference type="Proteomes" id="UP000324222">
    <property type="component" value="Unassembled WGS sequence"/>
</dbReference>
<proteinExistence type="predicted"/>
<reference evidence="1 2" key="1">
    <citation type="submission" date="2019-05" db="EMBL/GenBank/DDBJ databases">
        <title>Another draft genome of Portunus trituberculatus and its Hox gene families provides insights of decapod evolution.</title>
        <authorList>
            <person name="Jeong J.-H."/>
            <person name="Song I."/>
            <person name="Kim S."/>
            <person name="Choi T."/>
            <person name="Kim D."/>
            <person name="Ryu S."/>
            <person name="Kim W."/>
        </authorList>
    </citation>
    <scope>NUCLEOTIDE SEQUENCE [LARGE SCALE GENOMIC DNA]</scope>
    <source>
        <tissue evidence="1">Muscle</tissue>
    </source>
</reference>
<comment type="caution">
    <text evidence="1">The sequence shown here is derived from an EMBL/GenBank/DDBJ whole genome shotgun (WGS) entry which is preliminary data.</text>
</comment>
<organism evidence="1 2">
    <name type="scientific">Portunus trituberculatus</name>
    <name type="common">Swimming crab</name>
    <name type="synonym">Neptunus trituberculatus</name>
    <dbReference type="NCBI Taxonomy" id="210409"/>
    <lineage>
        <taxon>Eukaryota</taxon>
        <taxon>Metazoa</taxon>
        <taxon>Ecdysozoa</taxon>
        <taxon>Arthropoda</taxon>
        <taxon>Crustacea</taxon>
        <taxon>Multicrustacea</taxon>
        <taxon>Malacostraca</taxon>
        <taxon>Eumalacostraca</taxon>
        <taxon>Eucarida</taxon>
        <taxon>Decapoda</taxon>
        <taxon>Pleocyemata</taxon>
        <taxon>Brachyura</taxon>
        <taxon>Eubrachyura</taxon>
        <taxon>Portunoidea</taxon>
        <taxon>Portunidae</taxon>
        <taxon>Portuninae</taxon>
        <taxon>Portunus</taxon>
    </lineage>
</organism>
<keyword evidence="2" id="KW-1185">Reference proteome</keyword>
<dbReference type="AlphaFoldDB" id="A0A5B7JPD4"/>
<dbReference type="EMBL" id="VSRR010097636">
    <property type="protein sequence ID" value="MPC94204.1"/>
    <property type="molecule type" value="Genomic_DNA"/>
</dbReference>